<protein>
    <submittedName>
        <fullName evidence="2">Uncharacterized protein</fullName>
    </submittedName>
</protein>
<feature type="region of interest" description="Disordered" evidence="1">
    <location>
        <begin position="187"/>
        <end position="228"/>
    </location>
</feature>
<evidence type="ECO:0000313" key="3">
    <source>
        <dbReference type="Proteomes" id="UP001190700"/>
    </source>
</evidence>
<feature type="region of interest" description="Disordered" evidence="1">
    <location>
        <begin position="255"/>
        <end position="294"/>
    </location>
</feature>
<feature type="compositionally biased region" description="Basic and acidic residues" evidence="1">
    <location>
        <begin position="281"/>
        <end position="294"/>
    </location>
</feature>
<reference evidence="2 3" key="1">
    <citation type="journal article" date="2015" name="Genome Biol. Evol.">
        <title>Comparative Genomics of a Bacterivorous Green Alga Reveals Evolutionary Causalities and Consequences of Phago-Mixotrophic Mode of Nutrition.</title>
        <authorList>
            <person name="Burns J.A."/>
            <person name="Paasch A."/>
            <person name="Narechania A."/>
            <person name="Kim E."/>
        </authorList>
    </citation>
    <scope>NUCLEOTIDE SEQUENCE [LARGE SCALE GENOMIC DNA]</scope>
    <source>
        <strain evidence="2 3">PLY_AMNH</strain>
    </source>
</reference>
<organism evidence="2 3">
    <name type="scientific">Cymbomonas tetramitiformis</name>
    <dbReference type="NCBI Taxonomy" id="36881"/>
    <lineage>
        <taxon>Eukaryota</taxon>
        <taxon>Viridiplantae</taxon>
        <taxon>Chlorophyta</taxon>
        <taxon>Pyramimonadophyceae</taxon>
        <taxon>Pyramimonadales</taxon>
        <taxon>Pyramimonadaceae</taxon>
        <taxon>Cymbomonas</taxon>
    </lineage>
</organism>
<accession>A0AAE0GZ98</accession>
<dbReference type="AlphaFoldDB" id="A0AAE0GZ98"/>
<dbReference type="Proteomes" id="UP001190700">
    <property type="component" value="Unassembled WGS sequence"/>
</dbReference>
<gene>
    <name evidence="2" type="ORF">CYMTET_5460</name>
</gene>
<sequence>MLRRKRGAVNCSPTLTTSTLIQLMAFFVLLHLLANAWFDKAELAKENRKMLEEINQLREQLAEREVELEDQTSEIANKEDALLKQDAKIIALEKKMNKEKDKTNLKRYTSSRSGKDSPIVQVPPVFDGPQEDENQDSQDEDNDIEEPMWETVVSPKRANPQAIPAATWPQLQQAPTPAVTFLGTEEEPLPDLQMTPEEESKRERQLELFKKAKAKQDEQAKKAAKQAEIDRQLQLKIVKAQGPKHYKMWLAQERGKAAQKKALEGLTPLGDMEGEEEEGPEEVHASRNHADTLE</sequence>
<dbReference type="EMBL" id="LGRX02001044">
    <property type="protein sequence ID" value="KAK3287009.1"/>
    <property type="molecule type" value="Genomic_DNA"/>
</dbReference>
<evidence type="ECO:0000256" key="1">
    <source>
        <dbReference type="SAM" id="MobiDB-lite"/>
    </source>
</evidence>
<feature type="region of interest" description="Disordered" evidence="1">
    <location>
        <begin position="100"/>
        <end position="173"/>
    </location>
</feature>
<proteinExistence type="predicted"/>
<evidence type="ECO:0000313" key="2">
    <source>
        <dbReference type="EMBL" id="KAK3287009.1"/>
    </source>
</evidence>
<name>A0AAE0GZ98_9CHLO</name>
<feature type="compositionally biased region" description="Basic and acidic residues" evidence="1">
    <location>
        <begin position="198"/>
        <end position="228"/>
    </location>
</feature>
<comment type="caution">
    <text evidence="2">The sequence shown here is derived from an EMBL/GenBank/DDBJ whole genome shotgun (WGS) entry which is preliminary data.</text>
</comment>
<feature type="compositionally biased region" description="Acidic residues" evidence="1">
    <location>
        <begin position="129"/>
        <end position="148"/>
    </location>
</feature>
<keyword evidence="3" id="KW-1185">Reference proteome</keyword>